<organism evidence="2 3">
    <name type="scientific">Purpureocillium lilacinum</name>
    <name type="common">Paecilomyces lilacinus</name>
    <dbReference type="NCBI Taxonomy" id="33203"/>
    <lineage>
        <taxon>Eukaryota</taxon>
        <taxon>Fungi</taxon>
        <taxon>Dikarya</taxon>
        <taxon>Ascomycota</taxon>
        <taxon>Pezizomycotina</taxon>
        <taxon>Sordariomycetes</taxon>
        <taxon>Hypocreomycetidae</taxon>
        <taxon>Hypocreales</taxon>
        <taxon>Ophiocordycipitaceae</taxon>
        <taxon>Purpureocillium</taxon>
    </lineage>
</organism>
<evidence type="ECO:0000256" key="1">
    <source>
        <dbReference type="SAM" id="Phobius"/>
    </source>
</evidence>
<reference evidence="2 3" key="1">
    <citation type="journal article" date="2024" name="Microbiol. Resour. Announc.">
        <title>Genome annotations for the ascomycete fungi Trichoderma harzianum, Trichoderma aggressivum, and Purpureocillium lilacinum.</title>
        <authorList>
            <person name="Beijen E.P.W."/>
            <person name="Ohm R.A."/>
        </authorList>
    </citation>
    <scope>NUCLEOTIDE SEQUENCE [LARGE SCALE GENOMIC DNA]</scope>
    <source>
        <strain evidence="2 3">CBS 150709</strain>
    </source>
</reference>
<accession>A0ABR0BGX7</accession>
<dbReference type="PANTHER" id="PTHR37992:SF1">
    <property type="entry name" value="DUF1774-DOMAIN-CONTAINING PROTEIN"/>
    <property type="match status" value="1"/>
</dbReference>
<dbReference type="Proteomes" id="UP001287286">
    <property type="component" value="Unassembled WGS sequence"/>
</dbReference>
<comment type="caution">
    <text evidence="2">The sequence shown here is derived from an EMBL/GenBank/DDBJ whole genome shotgun (WGS) entry which is preliminary data.</text>
</comment>
<feature type="transmembrane region" description="Helical" evidence="1">
    <location>
        <begin position="76"/>
        <end position="95"/>
    </location>
</feature>
<feature type="transmembrane region" description="Helical" evidence="1">
    <location>
        <begin position="107"/>
        <end position="126"/>
    </location>
</feature>
<keyword evidence="1" id="KW-0812">Transmembrane</keyword>
<gene>
    <name evidence="2" type="ORF">Purlil1_12421</name>
</gene>
<evidence type="ECO:0000313" key="2">
    <source>
        <dbReference type="EMBL" id="KAK4077238.1"/>
    </source>
</evidence>
<feature type="transmembrane region" description="Helical" evidence="1">
    <location>
        <begin position="156"/>
        <end position="176"/>
    </location>
</feature>
<name>A0ABR0BGX7_PURLI</name>
<evidence type="ECO:0008006" key="4">
    <source>
        <dbReference type="Google" id="ProtNLM"/>
    </source>
</evidence>
<feature type="transmembrane region" description="Helical" evidence="1">
    <location>
        <begin position="21"/>
        <end position="41"/>
    </location>
</feature>
<proteinExistence type="predicted"/>
<protein>
    <recommendedName>
        <fullName evidence="4">DUF1774-domain-containing protein</fullName>
    </recommendedName>
</protein>
<dbReference type="InterPro" id="IPR013920">
    <property type="entry name" value="DUF1774_fun"/>
</dbReference>
<keyword evidence="1" id="KW-0472">Membrane</keyword>
<evidence type="ECO:0000313" key="3">
    <source>
        <dbReference type="Proteomes" id="UP001287286"/>
    </source>
</evidence>
<dbReference type="PANTHER" id="PTHR37992">
    <property type="entry name" value="EXPRESSED PROTEIN"/>
    <property type="match status" value="1"/>
</dbReference>
<dbReference type="Pfam" id="PF08611">
    <property type="entry name" value="DUF1774"/>
    <property type="match status" value="1"/>
</dbReference>
<sequence>MGHFRHLGLFRRRESHSWAGVTLAKTLSVASWLGSVIVSVYCGTRGTPNDTVQSQNPWALNYAHPSSFTINSTLGYIFWSSLLNWQVLFIAQLFTRDGDRVREALNVCLYFIANNTLHATFVLLFVHSYFQLAEAALALNFVNLSVLHFRHNALSLPIQLSTISFPLSWTFFALYWNGFMMVPNQSLTAARVVGCILIWALLGYGVLSLAAFRDPASSLCLSFISVAVGVGQMERLASTPELVSPFVIGLLLGFATLLQFRVAWLGGHSGGPAKTETLVEGKGLSA</sequence>
<keyword evidence="3" id="KW-1185">Reference proteome</keyword>
<feature type="transmembrane region" description="Helical" evidence="1">
    <location>
        <begin position="243"/>
        <end position="264"/>
    </location>
</feature>
<keyword evidence="1" id="KW-1133">Transmembrane helix</keyword>
<dbReference type="EMBL" id="JAWRVI010000103">
    <property type="protein sequence ID" value="KAK4077238.1"/>
    <property type="molecule type" value="Genomic_DNA"/>
</dbReference>
<feature type="transmembrane region" description="Helical" evidence="1">
    <location>
        <begin position="188"/>
        <end position="212"/>
    </location>
</feature>